<organism evidence="2 3">
    <name type="scientific">Flavobacterium resistens</name>
    <dbReference type="NCBI Taxonomy" id="443612"/>
    <lineage>
        <taxon>Bacteria</taxon>
        <taxon>Pseudomonadati</taxon>
        <taxon>Bacteroidota</taxon>
        <taxon>Flavobacteriia</taxon>
        <taxon>Flavobacteriales</taxon>
        <taxon>Flavobacteriaceae</taxon>
        <taxon>Flavobacterium</taxon>
    </lineage>
</organism>
<dbReference type="Gene3D" id="2.60.40.1120">
    <property type="entry name" value="Carboxypeptidase-like, regulatory domain"/>
    <property type="match status" value="1"/>
</dbReference>
<accession>A0A521BGJ3</accession>
<sequence length="164" mass="18973">MKKYKLIILTCLFILEGCSSFKKKLPTNNKGRYTVTLGKYKSKSENQTLTLGGQVFDVVTIRGHVFDVKTGKPLSNATVIEGCFKFQTTSEGEYSFKTRDLKDNSFYMEAIIYPYRPVDTDIINIYNRKEIIIDFYLAMDDRPMFDCATGWSHDQMQKELNNLK</sequence>
<dbReference type="EMBL" id="FXTA01000001">
    <property type="protein sequence ID" value="SMO46159.1"/>
    <property type="molecule type" value="Genomic_DNA"/>
</dbReference>
<protein>
    <recommendedName>
        <fullName evidence="5">Carboxypeptidase regulatory-like domain-containing protein</fullName>
    </recommendedName>
</protein>
<evidence type="ECO:0000313" key="3">
    <source>
        <dbReference type="Proteomes" id="UP000317289"/>
    </source>
</evidence>
<dbReference type="EMBL" id="WKKG01000002">
    <property type="protein sequence ID" value="MRX67351.1"/>
    <property type="molecule type" value="Genomic_DNA"/>
</dbReference>
<gene>
    <name evidence="1" type="ORF">GJU42_05180</name>
    <name evidence="2" type="ORF">SAMN06265349_1011034</name>
</gene>
<keyword evidence="4" id="KW-1185">Reference proteome</keyword>
<reference evidence="2 3" key="1">
    <citation type="submission" date="2017-05" db="EMBL/GenBank/DDBJ databases">
        <authorList>
            <person name="Varghese N."/>
            <person name="Submissions S."/>
        </authorList>
    </citation>
    <scope>NUCLEOTIDE SEQUENCE [LARGE SCALE GENOMIC DNA]</scope>
    <source>
        <strain evidence="2 3">DSM 19382</strain>
    </source>
</reference>
<evidence type="ECO:0000313" key="4">
    <source>
        <dbReference type="Proteomes" id="UP000468990"/>
    </source>
</evidence>
<dbReference type="InterPro" id="IPR008969">
    <property type="entry name" value="CarboxyPept-like_regulatory"/>
</dbReference>
<proteinExistence type="predicted"/>
<dbReference type="AlphaFoldDB" id="A0A521BGJ3"/>
<reference evidence="1 4" key="2">
    <citation type="submission" date="2019-11" db="EMBL/GenBank/DDBJ databases">
        <title>Flavobacterium resistens genome.</title>
        <authorList>
            <person name="Wilson V.M."/>
            <person name="Newman J.D."/>
        </authorList>
    </citation>
    <scope>NUCLEOTIDE SEQUENCE [LARGE SCALE GENOMIC DNA]</scope>
    <source>
        <strain evidence="1 4">DSM 19382</strain>
    </source>
</reference>
<dbReference type="OrthoDB" id="1367246at2"/>
<dbReference type="SUPFAM" id="SSF49464">
    <property type="entry name" value="Carboxypeptidase regulatory domain-like"/>
    <property type="match status" value="1"/>
</dbReference>
<dbReference type="Proteomes" id="UP000468990">
    <property type="component" value="Unassembled WGS sequence"/>
</dbReference>
<evidence type="ECO:0000313" key="1">
    <source>
        <dbReference type="EMBL" id="MRX67351.1"/>
    </source>
</evidence>
<evidence type="ECO:0000313" key="2">
    <source>
        <dbReference type="EMBL" id="SMO46159.1"/>
    </source>
</evidence>
<name>A0A521BGJ3_9FLAO</name>
<evidence type="ECO:0008006" key="5">
    <source>
        <dbReference type="Google" id="ProtNLM"/>
    </source>
</evidence>
<dbReference type="Proteomes" id="UP000317289">
    <property type="component" value="Unassembled WGS sequence"/>
</dbReference>
<dbReference type="RefSeq" id="WP_142449637.1">
    <property type="nucleotide sequence ID" value="NZ_FXTA01000001.1"/>
</dbReference>